<organism evidence="2 3">
    <name type="scientific">Cristinia sonorae</name>
    <dbReference type="NCBI Taxonomy" id="1940300"/>
    <lineage>
        <taxon>Eukaryota</taxon>
        <taxon>Fungi</taxon>
        <taxon>Dikarya</taxon>
        <taxon>Basidiomycota</taxon>
        <taxon>Agaricomycotina</taxon>
        <taxon>Agaricomycetes</taxon>
        <taxon>Agaricomycetidae</taxon>
        <taxon>Agaricales</taxon>
        <taxon>Pleurotineae</taxon>
        <taxon>Stephanosporaceae</taxon>
        <taxon>Cristinia</taxon>
    </lineage>
</organism>
<reference evidence="2" key="1">
    <citation type="journal article" date="2021" name="New Phytol.">
        <title>Evolutionary innovations through gain and loss of genes in the ectomycorrhizal Boletales.</title>
        <authorList>
            <person name="Wu G."/>
            <person name="Miyauchi S."/>
            <person name="Morin E."/>
            <person name="Kuo A."/>
            <person name="Drula E."/>
            <person name="Varga T."/>
            <person name="Kohler A."/>
            <person name="Feng B."/>
            <person name="Cao Y."/>
            <person name="Lipzen A."/>
            <person name="Daum C."/>
            <person name="Hundley H."/>
            <person name="Pangilinan J."/>
            <person name="Johnson J."/>
            <person name="Barry K."/>
            <person name="LaButti K."/>
            <person name="Ng V."/>
            <person name="Ahrendt S."/>
            <person name="Min B."/>
            <person name="Choi I.G."/>
            <person name="Park H."/>
            <person name="Plett J.M."/>
            <person name="Magnuson J."/>
            <person name="Spatafora J.W."/>
            <person name="Nagy L.G."/>
            <person name="Henrissat B."/>
            <person name="Grigoriev I.V."/>
            <person name="Yang Z.L."/>
            <person name="Xu J."/>
            <person name="Martin F.M."/>
        </authorList>
    </citation>
    <scope>NUCLEOTIDE SEQUENCE</scope>
    <source>
        <strain evidence="2">KKN 215</strain>
    </source>
</reference>
<accession>A0A8K0UN69</accession>
<dbReference type="Proteomes" id="UP000813824">
    <property type="component" value="Unassembled WGS sequence"/>
</dbReference>
<feature type="region of interest" description="Disordered" evidence="1">
    <location>
        <begin position="101"/>
        <end position="287"/>
    </location>
</feature>
<name>A0A8K0UN69_9AGAR</name>
<proteinExistence type="predicted"/>
<feature type="compositionally biased region" description="Polar residues" evidence="1">
    <location>
        <begin position="213"/>
        <end position="222"/>
    </location>
</feature>
<feature type="compositionally biased region" description="Basic and acidic residues" evidence="1">
    <location>
        <begin position="182"/>
        <end position="192"/>
    </location>
</feature>
<evidence type="ECO:0000313" key="2">
    <source>
        <dbReference type="EMBL" id="KAH8099990.1"/>
    </source>
</evidence>
<comment type="caution">
    <text evidence="2">The sequence shown here is derived from an EMBL/GenBank/DDBJ whole genome shotgun (WGS) entry which is preliminary data.</text>
</comment>
<protein>
    <submittedName>
        <fullName evidence="2">Uncharacterized protein</fullName>
    </submittedName>
</protein>
<evidence type="ECO:0000313" key="3">
    <source>
        <dbReference type="Proteomes" id="UP000813824"/>
    </source>
</evidence>
<sequence length="287" mass="31462">MESQRVIYRTKRILHTGPKLPAKPSTVTNVKLVHVSYPDFPCTRQECGYNDGKPTCFHVVSPARHLNLLLEILNNGYVVQKLAVQPIPLVFPQQEPVVYRNPRASGRSAPRAPDPPTPPGLNIPDIVRPATPPPIPQPQSPPPRGEPQVLDPAPNPPGDPQKAKMDALKRKLSGAPQISSPLRHEIRLHEADPPAYDPVLEAREEVEAPTPTPSSHEGSSCQKRNRPGHDQHAPPPPQMSKGESYTAVTGDDILPSGSTRPSPRSRKSKPLPHPATLMMRGMTRSRQ</sequence>
<evidence type="ECO:0000256" key="1">
    <source>
        <dbReference type="SAM" id="MobiDB-lite"/>
    </source>
</evidence>
<feature type="compositionally biased region" description="Pro residues" evidence="1">
    <location>
        <begin position="130"/>
        <end position="145"/>
    </location>
</feature>
<dbReference type="AlphaFoldDB" id="A0A8K0UN69"/>
<gene>
    <name evidence="2" type="ORF">BXZ70DRAFT_198527</name>
</gene>
<keyword evidence="3" id="KW-1185">Reference proteome</keyword>
<dbReference type="EMBL" id="JAEVFJ010000017">
    <property type="protein sequence ID" value="KAH8099990.1"/>
    <property type="molecule type" value="Genomic_DNA"/>
</dbReference>
<feature type="compositionally biased region" description="Pro residues" evidence="1">
    <location>
        <begin position="112"/>
        <end position="121"/>
    </location>
</feature>